<dbReference type="InterPro" id="IPR009100">
    <property type="entry name" value="AcylCoA_DH/oxidase_NM_dom_sf"/>
</dbReference>
<feature type="domain" description="Acyl-CoA oxidase/dehydrogenase middle" evidence="8">
    <location>
        <begin position="124"/>
        <end position="219"/>
    </location>
</feature>
<comment type="caution">
    <text evidence="10">The sequence shown here is derived from an EMBL/GenBank/DDBJ whole genome shotgun (WGS) entry which is preliminary data.</text>
</comment>
<dbReference type="EMBL" id="PEBD01000008">
    <property type="protein sequence ID" value="PHV67151.1"/>
    <property type="molecule type" value="Genomic_DNA"/>
</dbReference>
<name>A0A2G3PN03_WILMA</name>
<evidence type="ECO:0000256" key="2">
    <source>
        <dbReference type="ARBA" id="ARBA00009347"/>
    </source>
</evidence>
<dbReference type="SUPFAM" id="SSF47203">
    <property type="entry name" value="Acyl-CoA dehydrogenase C-terminal domain-like"/>
    <property type="match status" value="1"/>
</dbReference>
<dbReference type="RefSeq" id="WP_099383146.1">
    <property type="nucleotide sequence ID" value="NZ_PEBD01000008.1"/>
</dbReference>
<dbReference type="InterPro" id="IPR009075">
    <property type="entry name" value="AcylCo_DH/oxidase_C"/>
</dbReference>
<evidence type="ECO:0000256" key="5">
    <source>
        <dbReference type="ARBA" id="ARBA00023002"/>
    </source>
</evidence>
<dbReference type="Pfam" id="PF02770">
    <property type="entry name" value="Acyl-CoA_dh_M"/>
    <property type="match status" value="1"/>
</dbReference>
<keyword evidence="4 6" id="KW-0274">FAD</keyword>
<dbReference type="Proteomes" id="UP000225108">
    <property type="component" value="Unassembled WGS sequence"/>
</dbReference>
<dbReference type="Gene3D" id="1.10.540.10">
    <property type="entry name" value="Acyl-CoA dehydrogenase/oxidase, N-terminal domain"/>
    <property type="match status" value="1"/>
</dbReference>
<dbReference type="GO" id="GO:0050660">
    <property type="term" value="F:flavin adenine dinucleotide binding"/>
    <property type="evidence" value="ECO:0007669"/>
    <property type="project" value="InterPro"/>
</dbReference>
<evidence type="ECO:0000256" key="6">
    <source>
        <dbReference type="RuleBase" id="RU362125"/>
    </source>
</evidence>
<keyword evidence="5 6" id="KW-0560">Oxidoreductase</keyword>
<dbReference type="InterPro" id="IPR046373">
    <property type="entry name" value="Acyl-CoA_Oxase/DH_mid-dom_sf"/>
</dbReference>
<dbReference type="PANTHER" id="PTHR43884:SF12">
    <property type="entry name" value="ISOVALERYL-COA DEHYDROGENASE, MITOCHONDRIAL-RELATED"/>
    <property type="match status" value="1"/>
</dbReference>
<evidence type="ECO:0000313" key="11">
    <source>
        <dbReference type="Proteomes" id="UP000225108"/>
    </source>
</evidence>
<dbReference type="AlphaFoldDB" id="A0A2G3PN03"/>
<evidence type="ECO:0000259" key="9">
    <source>
        <dbReference type="Pfam" id="PF02771"/>
    </source>
</evidence>
<evidence type="ECO:0000256" key="3">
    <source>
        <dbReference type="ARBA" id="ARBA00022630"/>
    </source>
</evidence>
<dbReference type="Pfam" id="PF00441">
    <property type="entry name" value="Acyl-CoA_dh_1"/>
    <property type="match status" value="1"/>
</dbReference>
<keyword evidence="3 6" id="KW-0285">Flavoprotein</keyword>
<dbReference type="InterPro" id="IPR036250">
    <property type="entry name" value="AcylCo_DH-like_C"/>
</dbReference>
<sequence length="385" mass="41873">MTYLTDDHLAIQESTRQFAKREIEPIAQTLDLEDKQIPDEVLAKMGALGLFGVTLPEEHGGLGLDTAALCVVTEELAKASLSVGSVIHRNSTLGHILHLYGTDEQRNKYLAGMATGDIMTSSSGTEPEAGSDAANIKTTAKRTSNGYVLNGTKQWTTFANRADLLFVYARTSNEHKHGGISLFMVEKPAGEFLPPNLTGTHIPTAGYHGMKSYSLALDDLEVPESALVGGVEGQGFRQLMSGYETARITFASRCIGLAQAAYEEALAYTQQRVQFGKPISNFQAVRFRLADMYTQIQAARSMTFSAAEAFDTGKRADLEAGAVKLFAAEMAHKVAWDALYLHGGNGYAIDSKVNRYWRDAGLLPIGEGTSDIQREIIARRILGER</sequence>
<evidence type="ECO:0000313" key="10">
    <source>
        <dbReference type="EMBL" id="PHV67151.1"/>
    </source>
</evidence>
<comment type="similarity">
    <text evidence="2 6">Belongs to the acyl-CoA dehydrogenase family.</text>
</comment>
<evidence type="ECO:0000256" key="1">
    <source>
        <dbReference type="ARBA" id="ARBA00001974"/>
    </source>
</evidence>
<evidence type="ECO:0000259" key="8">
    <source>
        <dbReference type="Pfam" id="PF02770"/>
    </source>
</evidence>
<dbReference type="FunFam" id="1.20.140.10:FF:000001">
    <property type="entry name" value="Acyl-CoA dehydrogenase"/>
    <property type="match status" value="1"/>
</dbReference>
<accession>A0A2G3PN03</accession>
<dbReference type="GO" id="GO:0003995">
    <property type="term" value="F:acyl-CoA dehydrogenase activity"/>
    <property type="evidence" value="ECO:0007669"/>
    <property type="project" value="TreeGrafter"/>
</dbReference>
<feature type="domain" description="Acyl-CoA dehydrogenase/oxidase N-terminal" evidence="9">
    <location>
        <begin position="5"/>
        <end position="117"/>
    </location>
</feature>
<comment type="cofactor">
    <cofactor evidence="1 6">
        <name>FAD</name>
        <dbReference type="ChEBI" id="CHEBI:57692"/>
    </cofactor>
</comment>
<dbReference type="Pfam" id="PF02771">
    <property type="entry name" value="Acyl-CoA_dh_N"/>
    <property type="match status" value="1"/>
</dbReference>
<dbReference type="FunFam" id="1.10.540.10:FF:000026">
    <property type="entry name" value="Acyl-CoA dehydrogenase medium chain"/>
    <property type="match status" value="1"/>
</dbReference>
<feature type="domain" description="Acyl-CoA dehydrogenase/oxidase C-terminal" evidence="7">
    <location>
        <begin position="233"/>
        <end position="382"/>
    </location>
</feature>
<dbReference type="PANTHER" id="PTHR43884">
    <property type="entry name" value="ACYL-COA DEHYDROGENASE"/>
    <property type="match status" value="1"/>
</dbReference>
<dbReference type="Gene3D" id="2.40.110.10">
    <property type="entry name" value="Butyryl-CoA Dehydrogenase, subunit A, domain 2"/>
    <property type="match status" value="1"/>
</dbReference>
<organism evidence="10 11">
    <name type="scientific">Williamsia marianensis</name>
    <dbReference type="NCBI Taxonomy" id="85044"/>
    <lineage>
        <taxon>Bacteria</taxon>
        <taxon>Bacillati</taxon>
        <taxon>Actinomycetota</taxon>
        <taxon>Actinomycetes</taxon>
        <taxon>Mycobacteriales</taxon>
        <taxon>Nocardiaceae</taxon>
        <taxon>Williamsia</taxon>
    </lineage>
</organism>
<dbReference type="InterPro" id="IPR013786">
    <property type="entry name" value="AcylCoA_DH/ox_N"/>
</dbReference>
<dbReference type="PIRSF" id="PIRSF016578">
    <property type="entry name" value="HsaA"/>
    <property type="match status" value="1"/>
</dbReference>
<dbReference type="InterPro" id="IPR037069">
    <property type="entry name" value="AcylCoA_DH/ox_N_sf"/>
</dbReference>
<evidence type="ECO:0000256" key="4">
    <source>
        <dbReference type="ARBA" id="ARBA00022827"/>
    </source>
</evidence>
<protein>
    <submittedName>
        <fullName evidence="10">Acyl-CoA dehydrogenase</fullName>
    </submittedName>
</protein>
<dbReference type="InterPro" id="IPR006091">
    <property type="entry name" value="Acyl-CoA_Oxase/DH_mid-dom"/>
</dbReference>
<reference evidence="10 11" key="1">
    <citation type="submission" date="2017-10" db="EMBL/GenBank/DDBJ databases">
        <title>The draft genome sequence of Williamsia sp. BULT 1.1 isolated from the semi-arid grassland soils from South Africa.</title>
        <authorList>
            <person name="Kabwe M.H."/>
            <person name="Govender N."/>
            <person name="Mutseka Lunga P."/>
            <person name="Vikram S."/>
            <person name="Makhalanyane T.P."/>
        </authorList>
    </citation>
    <scope>NUCLEOTIDE SEQUENCE [LARGE SCALE GENOMIC DNA]</scope>
    <source>
        <strain evidence="10 11">BULT 1.1</strain>
    </source>
</reference>
<dbReference type="SUPFAM" id="SSF56645">
    <property type="entry name" value="Acyl-CoA dehydrogenase NM domain-like"/>
    <property type="match status" value="1"/>
</dbReference>
<evidence type="ECO:0000259" key="7">
    <source>
        <dbReference type="Pfam" id="PF00441"/>
    </source>
</evidence>
<gene>
    <name evidence="10" type="ORF">CSW57_13195</name>
</gene>
<dbReference type="Gene3D" id="1.20.140.10">
    <property type="entry name" value="Butyryl-CoA Dehydrogenase, subunit A, domain 3"/>
    <property type="match status" value="1"/>
</dbReference>
<proteinExistence type="inferred from homology"/>